<evidence type="ECO:0000313" key="1">
    <source>
        <dbReference type="EMBL" id="EDL94340.1"/>
    </source>
</evidence>
<sequence>MFLRSLTNSPIIFLSSRGFSRSHWATSVLSIGMVRRPFSCRNWIPFFGFWLNCSVPVISS</sequence>
<dbReference type="AlphaFoldDB" id="A6JHL6"/>
<dbReference type="Proteomes" id="UP000234681">
    <property type="component" value="Chromosome 1"/>
</dbReference>
<proteinExistence type="predicted"/>
<accession>A6JHL6</accession>
<gene>
    <name evidence="1" type="ORF">rCG_57769</name>
</gene>
<reference evidence="2" key="1">
    <citation type="submission" date="2005-09" db="EMBL/GenBank/DDBJ databases">
        <authorList>
            <person name="Mural R.J."/>
            <person name="Li P.W."/>
            <person name="Adams M.D."/>
            <person name="Amanatides P.G."/>
            <person name="Baden-Tillson H."/>
            <person name="Barnstead M."/>
            <person name="Chin S.H."/>
            <person name="Dew I."/>
            <person name="Evans C.A."/>
            <person name="Ferriera S."/>
            <person name="Flanigan M."/>
            <person name="Fosler C."/>
            <person name="Glodek A."/>
            <person name="Gu Z."/>
            <person name="Holt R.A."/>
            <person name="Jennings D."/>
            <person name="Kraft C.L."/>
            <person name="Lu F."/>
            <person name="Nguyen T."/>
            <person name="Nusskern D.R."/>
            <person name="Pfannkoch C.M."/>
            <person name="Sitter C."/>
            <person name="Sutton G.G."/>
            <person name="Venter J.C."/>
            <person name="Wang Z."/>
            <person name="Woodage T."/>
            <person name="Zheng X.H."/>
            <person name="Zhong F."/>
        </authorList>
    </citation>
    <scope>NUCLEOTIDE SEQUENCE [LARGE SCALE GENOMIC DNA]</scope>
    <source>
        <strain>BN</strain>
        <strain evidence="2">Sprague-Dawley</strain>
    </source>
</reference>
<organism evidence="1 2">
    <name type="scientific">Rattus norvegicus</name>
    <name type="common">Rat</name>
    <dbReference type="NCBI Taxonomy" id="10116"/>
    <lineage>
        <taxon>Eukaryota</taxon>
        <taxon>Metazoa</taxon>
        <taxon>Chordata</taxon>
        <taxon>Craniata</taxon>
        <taxon>Vertebrata</taxon>
        <taxon>Euteleostomi</taxon>
        <taxon>Mammalia</taxon>
        <taxon>Eutheria</taxon>
        <taxon>Euarchontoglires</taxon>
        <taxon>Glires</taxon>
        <taxon>Rodentia</taxon>
        <taxon>Myomorpha</taxon>
        <taxon>Muroidea</taxon>
        <taxon>Muridae</taxon>
        <taxon>Murinae</taxon>
        <taxon>Rattus</taxon>
    </lineage>
</organism>
<name>A6JHL6_RAT</name>
<protein>
    <submittedName>
        <fullName evidence="1">RCG57769</fullName>
    </submittedName>
</protein>
<evidence type="ECO:0000313" key="2">
    <source>
        <dbReference type="Proteomes" id="UP000234681"/>
    </source>
</evidence>
<dbReference type="EMBL" id="CH473986">
    <property type="protein sequence ID" value="EDL94340.1"/>
    <property type="molecule type" value="Genomic_DNA"/>
</dbReference>